<reference evidence="3 4" key="1">
    <citation type="journal article" date="2010" name="Stand. Genomic Sci.">
        <title>Complete genome sequence of Methanothermus fervidus type strain (V24S).</title>
        <authorList>
            <person name="Anderson I."/>
            <person name="Djao O.D."/>
            <person name="Misra M."/>
            <person name="Chertkov O."/>
            <person name="Nolan M."/>
            <person name="Lucas S."/>
            <person name="Lapidus A."/>
            <person name="Del Rio T.G."/>
            <person name="Tice H."/>
            <person name="Cheng J.F."/>
            <person name="Tapia R."/>
            <person name="Han C."/>
            <person name="Goodwin L."/>
            <person name="Pitluck S."/>
            <person name="Liolios K."/>
            <person name="Ivanova N."/>
            <person name="Mavromatis K."/>
            <person name="Mikhailova N."/>
            <person name="Pati A."/>
            <person name="Brambilla E."/>
            <person name="Chen A."/>
            <person name="Palaniappan K."/>
            <person name="Land M."/>
            <person name="Hauser L."/>
            <person name="Chang Y.J."/>
            <person name="Jeffries C.D."/>
            <person name="Sikorski J."/>
            <person name="Spring S."/>
            <person name="Rohde M."/>
            <person name="Eichinger K."/>
            <person name="Huber H."/>
            <person name="Wirth R."/>
            <person name="Goker M."/>
            <person name="Detter J.C."/>
            <person name="Woyke T."/>
            <person name="Bristow J."/>
            <person name="Eisen J.A."/>
            <person name="Markowitz V."/>
            <person name="Hugenholtz P."/>
            <person name="Klenk H.P."/>
            <person name="Kyrpides N.C."/>
        </authorList>
    </citation>
    <scope>NUCLEOTIDE SEQUENCE [LARGE SCALE GENOMIC DNA]</scope>
    <source>
        <strain evidence="4">ATCC 43054 / DSM 2088 / JCM 10308 / V24 S</strain>
    </source>
</reference>
<dbReference type="GO" id="GO:0006487">
    <property type="term" value="P:protein N-linked glycosylation"/>
    <property type="evidence" value="ECO:0007669"/>
    <property type="project" value="TreeGrafter"/>
</dbReference>
<evidence type="ECO:0000313" key="3">
    <source>
        <dbReference type="EMBL" id="ADP78055.1"/>
    </source>
</evidence>
<dbReference type="STRING" id="523846.Mfer_1269"/>
<dbReference type="EMBL" id="CP002278">
    <property type="protein sequence ID" value="ADP78055.1"/>
    <property type="molecule type" value="Genomic_DNA"/>
</dbReference>
<dbReference type="PANTHER" id="PTHR10937">
    <property type="entry name" value="GLUCOSAMINE--FRUCTOSE-6-PHOSPHATE AMINOTRANSFERASE, ISOMERIZING"/>
    <property type="match status" value="1"/>
</dbReference>
<dbReference type="SUPFAM" id="SSF53697">
    <property type="entry name" value="SIS domain"/>
    <property type="match status" value="1"/>
</dbReference>
<keyword evidence="3" id="KW-0808">Transferase</keyword>
<dbReference type="GO" id="GO:0004360">
    <property type="term" value="F:glutamine-fructose-6-phosphate transaminase (isomerizing) activity"/>
    <property type="evidence" value="ECO:0007669"/>
    <property type="project" value="UniProtKB-EC"/>
</dbReference>
<dbReference type="PANTHER" id="PTHR10937:SF14">
    <property type="entry name" value="FRUCTOSELYSINE 6-PHOSPHATE DEGLYCASE"/>
    <property type="match status" value="1"/>
</dbReference>
<accession>E3GX60</accession>
<dbReference type="PROSITE" id="PS51464">
    <property type="entry name" value="SIS"/>
    <property type="match status" value="1"/>
</dbReference>
<evidence type="ECO:0000313" key="4">
    <source>
        <dbReference type="Proteomes" id="UP000002315"/>
    </source>
</evidence>
<dbReference type="GO" id="GO:0006047">
    <property type="term" value="P:UDP-N-acetylglucosamine metabolic process"/>
    <property type="evidence" value="ECO:0007669"/>
    <property type="project" value="TreeGrafter"/>
</dbReference>
<dbReference type="EC" id="2.6.1.16" evidence="3"/>
<gene>
    <name evidence="3" type="ordered locus">Mfer_1269</name>
</gene>
<keyword evidence="3" id="KW-0032">Aminotransferase</keyword>
<dbReference type="InterPro" id="IPR035466">
    <property type="entry name" value="GlmS/AgaS_SIS"/>
</dbReference>
<dbReference type="OrthoDB" id="372195at2157"/>
<dbReference type="AlphaFoldDB" id="E3GX60"/>
<dbReference type="InterPro" id="IPR046348">
    <property type="entry name" value="SIS_dom_sf"/>
</dbReference>
<feature type="domain" description="SIS" evidence="2">
    <location>
        <begin position="30"/>
        <end position="170"/>
    </location>
</feature>
<dbReference type="Gene3D" id="3.40.50.10490">
    <property type="entry name" value="Glucose-6-phosphate isomerase like protein, domain 1"/>
    <property type="match status" value="2"/>
</dbReference>
<evidence type="ECO:0000256" key="1">
    <source>
        <dbReference type="ARBA" id="ARBA00022737"/>
    </source>
</evidence>
<dbReference type="InterPro" id="IPR035490">
    <property type="entry name" value="GlmS/FrlB_SIS"/>
</dbReference>
<dbReference type="CDD" id="cd05009">
    <property type="entry name" value="SIS_GlmS_GlmD_2"/>
    <property type="match status" value="1"/>
</dbReference>
<dbReference type="InterPro" id="IPR001347">
    <property type="entry name" value="SIS_dom"/>
</dbReference>
<dbReference type="GO" id="GO:0006002">
    <property type="term" value="P:fructose 6-phosphate metabolic process"/>
    <property type="evidence" value="ECO:0007669"/>
    <property type="project" value="TreeGrafter"/>
</dbReference>
<dbReference type="Pfam" id="PF01380">
    <property type="entry name" value="SIS"/>
    <property type="match status" value="1"/>
</dbReference>
<dbReference type="Proteomes" id="UP000002315">
    <property type="component" value="Chromosome"/>
</dbReference>
<evidence type="ECO:0000259" key="2">
    <source>
        <dbReference type="PROSITE" id="PS51464"/>
    </source>
</evidence>
<dbReference type="HOGENOM" id="CLU_012520_2_1_2"/>
<protein>
    <submittedName>
        <fullName evidence="3">Glutamine--fructose-6-phosphate transaminase (Isomerizing)</fullName>
        <ecNumber evidence="3">2.6.1.16</ecNumber>
    </submittedName>
</protein>
<keyword evidence="1" id="KW-0677">Repeat</keyword>
<dbReference type="KEGG" id="mfv:Mfer_1269"/>
<sequence>MKYKMYNELQDQPKSIINTLKHEKSHMKEISEKFKDFDKIYLVGCGSSLSTCYSVRDALSMLYDTNIEVFTGYEFFYHKKISNKNAGVIFTSQSGETVDTIAALRKSQKIGIENVVITNEKNSTMAKECNDVILTRCGRESAIVATKTYVTQLFSLYYILFGMKENKKIIKELEALPKILRKIIDESEEKNKILAKKYKDKEIFYCIGSGPNYGLAYKLAMTMLMEGAHKHACPLYSGEFKHSLVERIENGIPVIILNADFPGDKLTIQALEFCKKVGADVLLYDMKDYCDIDKLLSPFVLVCPLEWFVYYLAHYNGKDPGSTRHIDKIRNNDDL</sequence>
<proteinExistence type="predicted"/>
<name>E3GX60_METFV</name>
<organism evidence="3 4">
    <name type="scientific">Methanothermus fervidus (strain ATCC 43054 / DSM 2088 / JCM 10308 / V24 S)</name>
    <dbReference type="NCBI Taxonomy" id="523846"/>
    <lineage>
        <taxon>Archaea</taxon>
        <taxon>Methanobacteriati</taxon>
        <taxon>Methanobacteriota</taxon>
        <taxon>Methanomada group</taxon>
        <taxon>Methanobacteria</taxon>
        <taxon>Methanobacteriales</taxon>
        <taxon>Methanothermaceae</taxon>
        <taxon>Methanothermus</taxon>
    </lineage>
</organism>
<dbReference type="GO" id="GO:0097367">
    <property type="term" value="F:carbohydrate derivative binding"/>
    <property type="evidence" value="ECO:0007669"/>
    <property type="project" value="InterPro"/>
</dbReference>
<keyword evidence="4" id="KW-1185">Reference proteome</keyword>
<dbReference type="CDD" id="cd05008">
    <property type="entry name" value="SIS_GlmS_GlmD_1"/>
    <property type="match status" value="1"/>
</dbReference>